<proteinExistence type="predicted"/>
<sequence length="57" mass="6188">SATLATTRSTRKTTGPASTFTFRTIHICLYYVSTSYSGSLVIVIIIHSICCVHPHCA</sequence>
<keyword evidence="1" id="KW-0472">Membrane</keyword>
<accession>A0A1Y2I2M7</accession>
<evidence type="ECO:0000256" key="1">
    <source>
        <dbReference type="SAM" id="Phobius"/>
    </source>
</evidence>
<dbReference type="AlphaFoldDB" id="A0A1Y2I2M7"/>
<keyword evidence="1" id="KW-1133">Transmembrane helix</keyword>
<evidence type="ECO:0000313" key="3">
    <source>
        <dbReference type="Proteomes" id="UP000193411"/>
    </source>
</evidence>
<gene>
    <name evidence="2" type="ORF">BCR44DRAFT_1424439</name>
</gene>
<keyword evidence="1" id="KW-0812">Transmembrane</keyword>
<comment type="caution">
    <text evidence="2">The sequence shown here is derived from an EMBL/GenBank/DDBJ whole genome shotgun (WGS) entry which is preliminary data.</text>
</comment>
<dbReference type="EMBL" id="MCFL01000002">
    <property type="protein sequence ID" value="ORZ41128.1"/>
    <property type="molecule type" value="Genomic_DNA"/>
</dbReference>
<feature type="non-terminal residue" evidence="2">
    <location>
        <position position="1"/>
    </location>
</feature>
<reference evidence="2 3" key="1">
    <citation type="submission" date="2016-07" db="EMBL/GenBank/DDBJ databases">
        <title>Pervasive Adenine N6-methylation of Active Genes in Fungi.</title>
        <authorList>
            <consortium name="DOE Joint Genome Institute"/>
            <person name="Mondo S.J."/>
            <person name="Dannebaum R.O."/>
            <person name="Kuo R.C."/>
            <person name="Labutti K."/>
            <person name="Haridas S."/>
            <person name="Kuo A."/>
            <person name="Salamov A."/>
            <person name="Ahrendt S.R."/>
            <person name="Lipzen A."/>
            <person name="Sullivan W."/>
            <person name="Andreopoulos W.B."/>
            <person name="Clum A."/>
            <person name="Lindquist E."/>
            <person name="Daum C."/>
            <person name="Ramamoorthy G.K."/>
            <person name="Gryganskyi A."/>
            <person name="Culley D."/>
            <person name="Magnuson J.K."/>
            <person name="James T.Y."/>
            <person name="O'Malley M.A."/>
            <person name="Stajich J.E."/>
            <person name="Spatafora J.W."/>
            <person name="Visel A."/>
            <person name="Grigoriev I.V."/>
        </authorList>
    </citation>
    <scope>NUCLEOTIDE SEQUENCE [LARGE SCALE GENOMIC DNA]</scope>
    <source>
        <strain evidence="2 3">PL171</strain>
    </source>
</reference>
<feature type="transmembrane region" description="Helical" evidence="1">
    <location>
        <begin position="28"/>
        <end position="49"/>
    </location>
</feature>
<evidence type="ECO:0000313" key="2">
    <source>
        <dbReference type="EMBL" id="ORZ41128.1"/>
    </source>
</evidence>
<keyword evidence="3" id="KW-1185">Reference proteome</keyword>
<name>A0A1Y2I2M7_9FUNG</name>
<protein>
    <submittedName>
        <fullName evidence="2">Uncharacterized protein</fullName>
    </submittedName>
</protein>
<organism evidence="2 3">
    <name type="scientific">Catenaria anguillulae PL171</name>
    <dbReference type="NCBI Taxonomy" id="765915"/>
    <lineage>
        <taxon>Eukaryota</taxon>
        <taxon>Fungi</taxon>
        <taxon>Fungi incertae sedis</taxon>
        <taxon>Blastocladiomycota</taxon>
        <taxon>Blastocladiomycetes</taxon>
        <taxon>Blastocladiales</taxon>
        <taxon>Catenariaceae</taxon>
        <taxon>Catenaria</taxon>
    </lineage>
</organism>
<dbReference type="Proteomes" id="UP000193411">
    <property type="component" value="Unassembled WGS sequence"/>
</dbReference>